<feature type="transmembrane region" description="Helical" evidence="1">
    <location>
        <begin position="48"/>
        <end position="71"/>
    </location>
</feature>
<accession>Q06SB3</accession>
<dbReference type="EMBL" id="DQ632742">
    <property type="protein sequence ID" value="ABF60125.1"/>
    <property type="molecule type" value="Genomic_DNA"/>
</dbReference>
<protein>
    <submittedName>
        <fullName evidence="2">NADH dehydrogenase subunit 6</fullName>
    </submittedName>
</protein>
<keyword evidence="1" id="KW-1133">Transmembrane helix</keyword>
<evidence type="ECO:0000313" key="2">
    <source>
        <dbReference type="EMBL" id="ABF60125.1"/>
    </source>
</evidence>
<gene>
    <name evidence="2" type="primary">ND6</name>
</gene>
<geneLocation type="mitochondrion" evidence="2"/>
<feature type="transmembrane region" description="Helical" evidence="1">
    <location>
        <begin position="92"/>
        <end position="110"/>
    </location>
</feature>
<keyword evidence="1" id="KW-0472">Membrane</keyword>
<feature type="transmembrane region" description="Helical" evidence="1">
    <location>
        <begin position="167"/>
        <end position="188"/>
    </location>
</feature>
<sequence>MMKTILVLSGLVMTLVAGFMKSPHLLGLSVWVSSLVMALVLMMMGNVLLGFSVILAFSSGIMIIFLFSSALSLFAKYKAKIIMKIKSAGFKLFSKVVLVSLCFGGGWLAWQLGYIDKSFTDGVGVNLNLISVELNRINNMSWADFSVGVIEELVSMKKKTSFGSLEAGVVMLLGYLLVVTVFTVVSLCKKLFGRSVGKKK</sequence>
<name>Q06SB3_9BIVA</name>
<dbReference type="AlphaFoldDB" id="Q06SB3"/>
<proteinExistence type="predicted"/>
<keyword evidence="1" id="KW-0812">Transmembrane</keyword>
<reference evidence="2" key="1">
    <citation type="journal article" date="2006" name="Front. Zool.">
        <title>The complete sequences and gene organisation of the mitochondrial genomes of the heterodont bivalves Acanthocardia tuberculata and Hiatella arctica--and the first record for a putative Atpase subunit 8 gene in marine bivalves.</title>
        <authorList>
            <person name="Dreyer H."/>
            <person name="Steiner G."/>
        </authorList>
    </citation>
    <scope>NUCLEOTIDE SEQUENCE</scope>
</reference>
<evidence type="ECO:0000256" key="1">
    <source>
        <dbReference type="SAM" id="Phobius"/>
    </source>
</evidence>
<keyword evidence="2" id="KW-0496">Mitochondrion</keyword>
<organism evidence="2">
    <name type="scientific">Hiatella arctica</name>
    <dbReference type="NCBI Taxonomy" id="120431"/>
    <lineage>
        <taxon>Eukaryota</taxon>
        <taxon>Metazoa</taxon>
        <taxon>Spiralia</taxon>
        <taxon>Lophotrochozoa</taxon>
        <taxon>Mollusca</taxon>
        <taxon>Bivalvia</taxon>
        <taxon>Autobranchia</taxon>
        <taxon>Heteroconchia</taxon>
        <taxon>Euheterodonta</taxon>
        <taxon>Imparidentia</taxon>
        <taxon>Adapedonta</taxon>
        <taxon>Hiatelloidea</taxon>
        <taxon>Hiatellidae</taxon>
        <taxon>Hiatella</taxon>
    </lineage>
</organism>